<accession>A0A822ZTY7</accession>
<dbReference type="EMBL" id="DUZY01000007">
    <property type="protein sequence ID" value="DAD46346.1"/>
    <property type="molecule type" value="Genomic_DNA"/>
</dbReference>
<proteinExistence type="predicted"/>
<organism evidence="1 2">
    <name type="scientific">Nelumbo nucifera</name>
    <name type="common">Sacred lotus</name>
    <dbReference type="NCBI Taxonomy" id="4432"/>
    <lineage>
        <taxon>Eukaryota</taxon>
        <taxon>Viridiplantae</taxon>
        <taxon>Streptophyta</taxon>
        <taxon>Embryophyta</taxon>
        <taxon>Tracheophyta</taxon>
        <taxon>Spermatophyta</taxon>
        <taxon>Magnoliopsida</taxon>
        <taxon>Proteales</taxon>
        <taxon>Nelumbonaceae</taxon>
        <taxon>Nelumbo</taxon>
    </lineage>
</organism>
<evidence type="ECO:0000313" key="1">
    <source>
        <dbReference type="EMBL" id="DAD46346.1"/>
    </source>
</evidence>
<gene>
    <name evidence="1" type="ORF">HUJ06_004576</name>
</gene>
<dbReference type="AlphaFoldDB" id="A0A822ZTY7"/>
<dbReference type="Proteomes" id="UP000607653">
    <property type="component" value="Unassembled WGS sequence"/>
</dbReference>
<comment type="caution">
    <text evidence="1">The sequence shown here is derived from an EMBL/GenBank/DDBJ whole genome shotgun (WGS) entry which is preliminary data.</text>
</comment>
<reference evidence="1 2" key="1">
    <citation type="journal article" date="2020" name="Mol. Biol. Evol.">
        <title>Distinct Expression and Methylation Patterns for Genes with Different Fates following a Single Whole-Genome Duplication in Flowering Plants.</title>
        <authorList>
            <person name="Shi T."/>
            <person name="Rahmani R.S."/>
            <person name="Gugger P.F."/>
            <person name="Wang M."/>
            <person name="Li H."/>
            <person name="Zhang Y."/>
            <person name="Li Z."/>
            <person name="Wang Q."/>
            <person name="Van de Peer Y."/>
            <person name="Marchal K."/>
            <person name="Chen J."/>
        </authorList>
    </citation>
    <scope>NUCLEOTIDE SEQUENCE [LARGE SCALE GENOMIC DNA]</scope>
    <source>
        <tissue evidence="1">Leaf</tissue>
    </source>
</reference>
<keyword evidence="2" id="KW-1185">Reference proteome</keyword>
<name>A0A822ZTY7_NELNU</name>
<protein>
    <submittedName>
        <fullName evidence="1">Uncharacterized protein</fullName>
    </submittedName>
</protein>
<evidence type="ECO:0000313" key="2">
    <source>
        <dbReference type="Proteomes" id="UP000607653"/>
    </source>
</evidence>
<sequence length="62" mass="7291">MKFGNNGNEQIVNQTTDVNANVYSRLPSHLDFIDLSRRFPLYFTLTLWIKEMAPRLQFQTCP</sequence>